<accession>A0A1M5R4Y3</accession>
<evidence type="ECO:0000256" key="4">
    <source>
        <dbReference type="PIRSR" id="PIRSR006806-1"/>
    </source>
</evidence>
<name>A0A1M5R4Y3_9FIRM</name>
<evidence type="ECO:0000256" key="5">
    <source>
        <dbReference type="RuleBase" id="RU361279"/>
    </source>
</evidence>
<reference evidence="7" key="1">
    <citation type="submission" date="2016-11" db="EMBL/GenBank/DDBJ databases">
        <authorList>
            <person name="Varghese N."/>
            <person name="Submissions S."/>
        </authorList>
    </citation>
    <scope>NUCLEOTIDE SEQUENCE [LARGE SCALE GENOMIC DNA]</scope>
    <source>
        <strain evidence="7">DSM 13643</strain>
    </source>
</reference>
<dbReference type="Proteomes" id="UP000183967">
    <property type="component" value="Unassembled WGS sequence"/>
</dbReference>
<dbReference type="EC" id="6.3.3.2" evidence="5"/>
<dbReference type="Pfam" id="PF01812">
    <property type="entry name" value="5-FTHF_cyc-lig"/>
    <property type="match status" value="1"/>
</dbReference>
<dbReference type="InterPro" id="IPR024185">
    <property type="entry name" value="FTHF_cligase-like_sf"/>
</dbReference>
<feature type="binding site" evidence="4">
    <location>
        <begin position="134"/>
        <end position="142"/>
    </location>
    <ligand>
        <name>ATP</name>
        <dbReference type="ChEBI" id="CHEBI:30616"/>
    </ligand>
</feature>
<dbReference type="GO" id="GO:0030272">
    <property type="term" value="F:5-formyltetrahydrofolate cyclo-ligase activity"/>
    <property type="evidence" value="ECO:0007669"/>
    <property type="project" value="UniProtKB-EC"/>
</dbReference>
<keyword evidence="2 4" id="KW-0547">Nucleotide-binding</keyword>
<dbReference type="Gene3D" id="3.40.50.10420">
    <property type="entry name" value="NagB/RpiA/CoA transferase-like"/>
    <property type="match status" value="1"/>
</dbReference>
<dbReference type="AlphaFoldDB" id="A0A1M5R4Y3"/>
<evidence type="ECO:0000256" key="1">
    <source>
        <dbReference type="ARBA" id="ARBA00010638"/>
    </source>
</evidence>
<dbReference type="GO" id="GO:0035999">
    <property type="term" value="P:tetrahydrofolate interconversion"/>
    <property type="evidence" value="ECO:0007669"/>
    <property type="project" value="TreeGrafter"/>
</dbReference>
<comment type="similarity">
    <text evidence="1 5">Belongs to the 5-formyltetrahydrofolate cyclo-ligase family.</text>
</comment>
<dbReference type="GO" id="GO:0046872">
    <property type="term" value="F:metal ion binding"/>
    <property type="evidence" value="ECO:0007669"/>
    <property type="project" value="UniProtKB-KW"/>
</dbReference>
<evidence type="ECO:0000313" key="6">
    <source>
        <dbReference type="EMBL" id="SHH20853.1"/>
    </source>
</evidence>
<dbReference type="RefSeq" id="WP_073194455.1">
    <property type="nucleotide sequence ID" value="NZ_FQXO01000004.1"/>
</dbReference>
<protein>
    <recommendedName>
        <fullName evidence="5">5-formyltetrahydrofolate cyclo-ligase</fullName>
        <ecNumber evidence="5">6.3.3.2</ecNumber>
    </recommendedName>
</protein>
<dbReference type="PIRSF" id="PIRSF006806">
    <property type="entry name" value="FTHF_cligase"/>
    <property type="match status" value="1"/>
</dbReference>
<dbReference type="NCBIfam" id="TIGR02727">
    <property type="entry name" value="MTHFS_bact"/>
    <property type="match status" value="1"/>
</dbReference>
<proteinExistence type="inferred from homology"/>
<dbReference type="OrthoDB" id="9801938at2"/>
<keyword evidence="5" id="KW-0479">Metal-binding</keyword>
<organism evidence="6 7">
    <name type="scientific">Caloranaerobacter azorensis DSM 13643</name>
    <dbReference type="NCBI Taxonomy" id="1121264"/>
    <lineage>
        <taxon>Bacteria</taxon>
        <taxon>Bacillati</taxon>
        <taxon>Bacillota</taxon>
        <taxon>Tissierellia</taxon>
        <taxon>Tissierellales</taxon>
        <taxon>Thermohalobacteraceae</taxon>
        <taxon>Caloranaerobacter</taxon>
    </lineage>
</organism>
<feature type="binding site" evidence="4">
    <location>
        <begin position="3"/>
        <end position="7"/>
    </location>
    <ligand>
        <name>ATP</name>
        <dbReference type="ChEBI" id="CHEBI:30616"/>
    </ligand>
</feature>
<dbReference type="GO" id="GO:0005524">
    <property type="term" value="F:ATP binding"/>
    <property type="evidence" value="ECO:0007669"/>
    <property type="project" value="UniProtKB-KW"/>
</dbReference>
<dbReference type="PANTHER" id="PTHR23407:SF1">
    <property type="entry name" value="5-FORMYLTETRAHYDROFOLATE CYCLO-LIGASE"/>
    <property type="match status" value="1"/>
</dbReference>
<comment type="cofactor">
    <cofactor evidence="5">
        <name>Mg(2+)</name>
        <dbReference type="ChEBI" id="CHEBI:18420"/>
    </cofactor>
</comment>
<feature type="binding site" evidence="4">
    <location>
        <position position="54"/>
    </location>
    <ligand>
        <name>substrate</name>
    </ligand>
</feature>
<keyword evidence="7" id="KW-1185">Reference proteome</keyword>
<sequence length="192" mass="22177">MNKNELRKKILNKRKELSNEAVISLSNKIIDLLINTTFYKNANYIMTYIDFRNEVKTERLIKKSLEIGKKIIIPISLTKSRKLLLSELKDYDNELTIGTYGILEPKKEFIKEVSAEILDLIIVPGVVFDKRGYRIGYGGGYYDRFLLNIDKSVPKVALAFDFQVVEKIDEEKHDIPVDYIITEKGIIKKANS</sequence>
<evidence type="ECO:0000256" key="3">
    <source>
        <dbReference type="ARBA" id="ARBA00022840"/>
    </source>
</evidence>
<dbReference type="InterPro" id="IPR037171">
    <property type="entry name" value="NagB/RpiA_transferase-like"/>
</dbReference>
<gene>
    <name evidence="6" type="ORF">SAMN02745135_00064</name>
</gene>
<feature type="binding site" evidence="4">
    <location>
        <position position="49"/>
    </location>
    <ligand>
        <name>substrate</name>
    </ligand>
</feature>
<keyword evidence="3 4" id="KW-0067">ATP-binding</keyword>
<keyword evidence="6" id="KW-0436">Ligase</keyword>
<evidence type="ECO:0000313" key="7">
    <source>
        <dbReference type="Proteomes" id="UP000183967"/>
    </source>
</evidence>
<comment type="catalytic activity">
    <reaction evidence="5">
        <text>(6S)-5-formyl-5,6,7,8-tetrahydrofolate + ATP = (6R)-5,10-methenyltetrahydrofolate + ADP + phosphate</text>
        <dbReference type="Rhea" id="RHEA:10488"/>
        <dbReference type="ChEBI" id="CHEBI:30616"/>
        <dbReference type="ChEBI" id="CHEBI:43474"/>
        <dbReference type="ChEBI" id="CHEBI:57455"/>
        <dbReference type="ChEBI" id="CHEBI:57457"/>
        <dbReference type="ChEBI" id="CHEBI:456216"/>
        <dbReference type="EC" id="6.3.3.2"/>
    </reaction>
</comment>
<dbReference type="GO" id="GO:0009396">
    <property type="term" value="P:folic acid-containing compound biosynthetic process"/>
    <property type="evidence" value="ECO:0007669"/>
    <property type="project" value="TreeGrafter"/>
</dbReference>
<dbReference type="SUPFAM" id="SSF100950">
    <property type="entry name" value="NagB/RpiA/CoA transferase-like"/>
    <property type="match status" value="1"/>
</dbReference>
<evidence type="ECO:0000256" key="2">
    <source>
        <dbReference type="ARBA" id="ARBA00022741"/>
    </source>
</evidence>
<keyword evidence="5" id="KW-0460">Magnesium</keyword>
<dbReference type="PANTHER" id="PTHR23407">
    <property type="entry name" value="ATPASE INHIBITOR/5-FORMYLTETRAHYDROFOLATE CYCLO-LIGASE"/>
    <property type="match status" value="1"/>
</dbReference>
<dbReference type="InterPro" id="IPR002698">
    <property type="entry name" value="FTHF_cligase"/>
</dbReference>
<dbReference type="EMBL" id="FQXO01000004">
    <property type="protein sequence ID" value="SHH20853.1"/>
    <property type="molecule type" value="Genomic_DNA"/>
</dbReference>